<evidence type="ECO:0000259" key="1">
    <source>
        <dbReference type="Pfam" id="PF07238"/>
    </source>
</evidence>
<comment type="caution">
    <text evidence="2">The sequence shown here is derived from an EMBL/GenBank/DDBJ whole genome shotgun (WGS) entry which is preliminary data.</text>
</comment>
<keyword evidence="3" id="KW-1185">Reference proteome</keyword>
<evidence type="ECO:0000313" key="2">
    <source>
        <dbReference type="EMBL" id="RIW30157.1"/>
    </source>
</evidence>
<organism evidence="2 3">
    <name type="scientific">Bacillus salacetis</name>
    <dbReference type="NCBI Taxonomy" id="2315464"/>
    <lineage>
        <taxon>Bacteria</taxon>
        <taxon>Bacillati</taxon>
        <taxon>Bacillota</taxon>
        <taxon>Bacilli</taxon>
        <taxon>Bacillales</taxon>
        <taxon>Bacillaceae</taxon>
        <taxon>Bacillus</taxon>
    </lineage>
</organism>
<dbReference type="EMBL" id="QXIR01000027">
    <property type="protein sequence ID" value="RIW30157.1"/>
    <property type="molecule type" value="Genomic_DNA"/>
</dbReference>
<name>A0A3A1QSQ8_9BACI</name>
<proteinExistence type="predicted"/>
<dbReference type="InterPro" id="IPR009875">
    <property type="entry name" value="PilZ_domain"/>
</dbReference>
<dbReference type="Proteomes" id="UP000265801">
    <property type="component" value="Unassembled WGS sequence"/>
</dbReference>
<dbReference type="OrthoDB" id="2354159at2"/>
<gene>
    <name evidence="2" type="ORF">D3H55_17070</name>
</gene>
<protein>
    <submittedName>
        <fullName evidence="2">PilZ domain-containing protein</fullName>
    </submittedName>
</protein>
<feature type="domain" description="PilZ" evidence="1">
    <location>
        <begin position="49"/>
        <end position="123"/>
    </location>
</feature>
<dbReference type="AlphaFoldDB" id="A0A3A1QSQ8"/>
<dbReference type="GO" id="GO:0035438">
    <property type="term" value="F:cyclic-di-GMP binding"/>
    <property type="evidence" value="ECO:0007669"/>
    <property type="project" value="InterPro"/>
</dbReference>
<reference evidence="2 3" key="1">
    <citation type="submission" date="2018-09" db="EMBL/GenBank/DDBJ databases">
        <title>Bacillus saliacetes sp. nov., isolated from Thai shrimp paste (Ka-pi).</title>
        <authorList>
            <person name="Daroonpunt R."/>
            <person name="Tanasupawat S."/>
            <person name="Yiamsombut S."/>
        </authorList>
    </citation>
    <scope>NUCLEOTIDE SEQUENCE [LARGE SCALE GENOMIC DNA]</scope>
    <source>
        <strain evidence="2 3">SKP7-4</strain>
    </source>
</reference>
<sequence length="134" mass="15689">MNKKDELGGERVKPFKRDESFRYTFKDPYPGKFQLMIQKENEIVSSKEGHLYVLDLSPKGMKFKTEFNLPVDRFDIDMEIHLKMNGHELAVAGHPIWRRPSGTGFMYGFQSIEDSETEQEIIDSLKSFTKTFFI</sequence>
<dbReference type="Pfam" id="PF07238">
    <property type="entry name" value="PilZ"/>
    <property type="match status" value="1"/>
</dbReference>
<accession>A0A3A1QSQ8</accession>
<evidence type="ECO:0000313" key="3">
    <source>
        <dbReference type="Proteomes" id="UP000265801"/>
    </source>
</evidence>
<dbReference type="RefSeq" id="WP_119548534.1">
    <property type="nucleotide sequence ID" value="NZ_QXIR01000027.1"/>
</dbReference>